<keyword evidence="2" id="KW-1185">Reference proteome</keyword>
<accession>A0A7Y9IVG8</accession>
<sequence length="167" mass="18932">MSDPTLIRNGELQVDTWQRFTPSDDQTLPADDGDWLVPLAVWRERHAQLRTRQHPVGIFLEPADEPLELADHGVFDATGVALIAIDFPQYTDGRGYSIAQILRTRLKYTGELRAVGDVMIDTIHYQARCGFDSFLLKPGHRPEEALAAFNAFTVHYQQTYPKPRQVA</sequence>
<organism evidence="1 2">
    <name type="scientific">Pigmentiphaga litoralis</name>
    <dbReference type="NCBI Taxonomy" id="516702"/>
    <lineage>
        <taxon>Bacteria</taxon>
        <taxon>Pseudomonadati</taxon>
        <taxon>Pseudomonadota</taxon>
        <taxon>Betaproteobacteria</taxon>
        <taxon>Burkholderiales</taxon>
        <taxon>Alcaligenaceae</taxon>
        <taxon>Pigmentiphaga</taxon>
    </lineage>
</organism>
<protein>
    <submittedName>
        <fullName evidence="1">Uncharacterized protein (DUF934 family)</fullName>
    </submittedName>
</protein>
<dbReference type="Proteomes" id="UP000542125">
    <property type="component" value="Unassembled WGS sequence"/>
</dbReference>
<dbReference type="EMBL" id="JACBYR010000001">
    <property type="protein sequence ID" value="NYE83605.1"/>
    <property type="molecule type" value="Genomic_DNA"/>
</dbReference>
<proteinExistence type="predicted"/>
<dbReference type="RefSeq" id="WP_179587392.1">
    <property type="nucleotide sequence ID" value="NZ_JACBYR010000001.1"/>
</dbReference>
<dbReference type="Pfam" id="PF06073">
    <property type="entry name" value="DUF934"/>
    <property type="match status" value="1"/>
</dbReference>
<dbReference type="AlphaFoldDB" id="A0A7Y9IVG8"/>
<gene>
    <name evidence="1" type="ORF">FHW18_002876</name>
</gene>
<dbReference type="PIRSF" id="PIRSF030820">
    <property type="entry name" value="UCP030820"/>
    <property type="match status" value="1"/>
</dbReference>
<name>A0A7Y9IVG8_9BURK</name>
<comment type="caution">
    <text evidence="1">The sequence shown here is derived from an EMBL/GenBank/DDBJ whole genome shotgun (WGS) entry which is preliminary data.</text>
</comment>
<reference evidence="1 2" key="1">
    <citation type="submission" date="2020-07" db="EMBL/GenBank/DDBJ databases">
        <title>Genomic Encyclopedia of Type Strains, Phase IV (KMG-V): Genome sequencing to study the core and pangenomes of soil and plant-associated prokaryotes.</title>
        <authorList>
            <person name="Whitman W."/>
        </authorList>
    </citation>
    <scope>NUCLEOTIDE SEQUENCE [LARGE SCALE GENOMIC DNA]</scope>
    <source>
        <strain evidence="1 2">SAS40</strain>
    </source>
</reference>
<dbReference type="InterPro" id="IPR008318">
    <property type="entry name" value="UCP030820"/>
</dbReference>
<evidence type="ECO:0000313" key="2">
    <source>
        <dbReference type="Proteomes" id="UP000542125"/>
    </source>
</evidence>
<evidence type="ECO:0000313" key="1">
    <source>
        <dbReference type="EMBL" id="NYE83605.1"/>
    </source>
</evidence>